<evidence type="ECO:0000313" key="2">
    <source>
        <dbReference type="EMBL" id="JAH56615.1"/>
    </source>
</evidence>
<reference evidence="2" key="2">
    <citation type="journal article" date="2015" name="Fish Shellfish Immunol.">
        <title>Early steps in the European eel (Anguilla anguilla)-Vibrio vulnificus interaction in the gills: Role of the RtxA13 toxin.</title>
        <authorList>
            <person name="Callol A."/>
            <person name="Pajuelo D."/>
            <person name="Ebbesson L."/>
            <person name="Teles M."/>
            <person name="MacKenzie S."/>
            <person name="Amaro C."/>
        </authorList>
    </citation>
    <scope>NUCLEOTIDE SEQUENCE</scope>
</reference>
<accession>A0A0E9TUM0</accession>
<reference evidence="2" key="1">
    <citation type="submission" date="2014-11" db="EMBL/GenBank/DDBJ databases">
        <authorList>
            <person name="Amaro Gonzalez C."/>
        </authorList>
    </citation>
    <scope>NUCLEOTIDE SEQUENCE</scope>
</reference>
<feature type="compositionally biased region" description="Basic and acidic residues" evidence="1">
    <location>
        <begin position="15"/>
        <end position="24"/>
    </location>
</feature>
<protein>
    <submittedName>
        <fullName evidence="2">Uncharacterized protein</fullName>
    </submittedName>
</protein>
<organism evidence="2">
    <name type="scientific">Anguilla anguilla</name>
    <name type="common">European freshwater eel</name>
    <name type="synonym">Muraena anguilla</name>
    <dbReference type="NCBI Taxonomy" id="7936"/>
    <lineage>
        <taxon>Eukaryota</taxon>
        <taxon>Metazoa</taxon>
        <taxon>Chordata</taxon>
        <taxon>Craniata</taxon>
        <taxon>Vertebrata</taxon>
        <taxon>Euteleostomi</taxon>
        <taxon>Actinopterygii</taxon>
        <taxon>Neopterygii</taxon>
        <taxon>Teleostei</taxon>
        <taxon>Anguilliformes</taxon>
        <taxon>Anguillidae</taxon>
        <taxon>Anguilla</taxon>
    </lineage>
</organism>
<dbReference type="EMBL" id="GBXM01051962">
    <property type="protein sequence ID" value="JAH56615.1"/>
    <property type="molecule type" value="Transcribed_RNA"/>
</dbReference>
<name>A0A0E9TUM0_ANGAN</name>
<sequence>MRNAKKMRTMSSRQLESRERRLSL</sequence>
<dbReference type="AlphaFoldDB" id="A0A0E9TUM0"/>
<evidence type="ECO:0000256" key="1">
    <source>
        <dbReference type="SAM" id="MobiDB-lite"/>
    </source>
</evidence>
<proteinExistence type="predicted"/>
<feature type="region of interest" description="Disordered" evidence="1">
    <location>
        <begin position="1"/>
        <end position="24"/>
    </location>
</feature>